<reference evidence="3" key="1">
    <citation type="submission" date="2022-11" db="EMBL/GenBank/DDBJ databases">
        <title>Lacrimispora xylanolytica sy1, complete genome.</title>
        <authorList>
            <person name="Choi S."/>
        </authorList>
    </citation>
    <scope>NUCLEOTIDE SEQUENCE</scope>
    <source>
        <strain evidence="3">Sy1</strain>
    </source>
</reference>
<dbReference type="PANTHER" id="PTHR42880:SF1">
    <property type="entry name" value="ISOPROPYLMALATE_HOMOCITRATE_CITRAMALATE SYNTHASE FAMILY PROTEIN"/>
    <property type="match status" value="1"/>
</dbReference>
<organism evidence="3 4">
    <name type="scientific">Lacrimispora xylanolytica</name>
    <dbReference type="NCBI Taxonomy" id="29375"/>
    <lineage>
        <taxon>Bacteria</taxon>
        <taxon>Bacillati</taxon>
        <taxon>Bacillota</taxon>
        <taxon>Clostridia</taxon>
        <taxon>Lachnospirales</taxon>
        <taxon>Lachnospiraceae</taxon>
        <taxon>Lacrimispora</taxon>
    </lineage>
</organism>
<dbReference type="InterPro" id="IPR054691">
    <property type="entry name" value="LeuA/HCS_post-cat"/>
</dbReference>
<dbReference type="RefSeq" id="WP_024838772.1">
    <property type="nucleotide sequence ID" value="NZ_CP113524.1"/>
</dbReference>
<keyword evidence="1" id="KW-0808">Transferase</keyword>
<keyword evidence="4" id="KW-1185">Reference proteome</keyword>
<feature type="domain" description="2-isopropylmalate synthase/homocitrate synthase post-catalytic" evidence="2">
    <location>
        <begin position="223"/>
        <end position="284"/>
    </location>
</feature>
<name>A0ABY7A9D9_9FIRM</name>
<dbReference type="Gene3D" id="1.10.238.260">
    <property type="match status" value="1"/>
</dbReference>
<dbReference type="PANTHER" id="PTHR42880">
    <property type="entry name" value="HOMOCITRATE SYNTHASE"/>
    <property type="match status" value="1"/>
</dbReference>
<gene>
    <name evidence="3" type="ORF">OW255_16615</name>
</gene>
<evidence type="ECO:0000313" key="3">
    <source>
        <dbReference type="EMBL" id="WAJ23171.1"/>
    </source>
</evidence>
<sequence length="327" mass="36899">MMKIIDATLTMLDDFALTKELASGFIEGLGNLSVSGVVLSPKVYRLLKGELPEGIVYYMELPSLAENMKYPGVHFFLSSFCDGTGRSIRNIQVNDLWELKGLEDMEADKKLRLTGLDDLLIYESRDIYERGMKLLMAVSPILYPEDSYYCASAIAADYLQYHHNGTVMTTFTGIGNKAATEQVLLAMRVVERYKPNHSFEKLTLLRDLFEEMTKTEIPDHTPVIGRKIFHIESGIHVDGVLKKPSNYESFAPELVGASRKVVLGKHSGGTSIRYKLKEFDCEGKYDVGQLLDMVKRKSMKKGGEVTDEEFLIILSECEKYEETNQNS</sequence>
<evidence type="ECO:0000313" key="4">
    <source>
        <dbReference type="Proteomes" id="UP001163115"/>
    </source>
</evidence>
<evidence type="ECO:0000256" key="1">
    <source>
        <dbReference type="ARBA" id="ARBA00022679"/>
    </source>
</evidence>
<protein>
    <recommendedName>
        <fullName evidence="2">2-isopropylmalate synthase/homocitrate synthase post-catalytic domain-containing protein</fullName>
    </recommendedName>
</protein>
<dbReference type="Pfam" id="PF22617">
    <property type="entry name" value="HCS_D2"/>
    <property type="match status" value="1"/>
</dbReference>
<proteinExistence type="predicted"/>
<accession>A0ABY7A9D9</accession>
<dbReference type="Proteomes" id="UP001163115">
    <property type="component" value="Chromosome"/>
</dbReference>
<dbReference type="EMBL" id="CP113524">
    <property type="protein sequence ID" value="WAJ23171.1"/>
    <property type="molecule type" value="Genomic_DNA"/>
</dbReference>
<evidence type="ECO:0000259" key="2">
    <source>
        <dbReference type="Pfam" id="PF22617"/>
    </source>
</evidence>